<dbReference type="PANTHER" id="PTHR31752:SF2">
    <property type="entry name" value="AUXIN EFFLUX CARRIER COMPONENT 5"/>
    <property type="match status" value="1"/>
</dbReference>
<evidence type="ECO:0008006" key="12">
    <source>
        <dbReference type="Google" id="ProtNLM"/>
    </source>
</evidence>
<dbReference type="GO" id="GO:0005783">
    <property type="term" value="C:endoplasmic reticulum"/>
    <property type="evidence" value="ECO:0007669"/>
    <property type="project" value="TreeGrafter"/>
</dbReference>
<dbReference type="GO" id="GO:0010329">
    <property type="term" value="F:auxin efflux transmembrane transporter activity"/>
    <property type="evidence" value="ECO:0007669"/>
    <property type="project" value="TreeGrafter"/>
</dbReference>
<dbReference type="GO" id="GO:0009926">
    <property type="term" value="P:auxin polar transport"/>
    <property type="evidence" value="ECO:0007669"/>
    <property type="project" value="TreeGrafter"/>
</dbReference>
<keyword evidence="5 9" id="KW-1133">Transmembrane helix</keyword>
<comment type="caution">
    <text evidence="10">The sequence shown here is derived from an EMBL/GenBank/DDBJ whole genome shotgun (WGS) entry which is preliminary data.</text>
</comment>
<protein>
    <recommendedName>
        <fullName evidence="12">Auxin efflux carrier component</fullName>
    </recommendedName>
</protein>
<dbReference type="Pfam" id="PF03547">
    <property type="entry name" value="Mem_trans"/>
    <property type="match status" value="2"/>
</dbReference>
<reference evidence="10 11" key="1">
    <citation type="submission" date="2018-06" db="EMBL/GenBank/DDBJ databases">
        <title>The Genome of Cuscuta australis (Dodder) Provides Insight into the Evolution of Plant Parasitism.</title>
        <authorList>
            <person name="Liu H."/>
        </authorList>
    </citation>
    <scope>NUCLEOTIDE SEQUENCE [LARGE SCALE GENOMIC DNA]</scope>
    <source>
        <strain evidence="11">cv. Yunnan</strain>
        <tissue evidence="10">Vines</tissue>
    </source>
</reference>
<keyword evidence="7" id="KW-0927">Auxin signaling pathway</keyword>
<proteinExistence type="inferred from homology"/>
<evidence type="ECO:0000256" key="5">
    <source>
        <dbReference type="ARBA" id="ARBA00022989"/>
    </source>
</evidence>
<feature type="transmembrane region" description="Helical" evidence="9">
    <location>
        <begin position="7"/>
        <end position="26"/>
    </location>
</feature>
<organism evidence="10 11">
    <name type="scientific">Cuscuta australis</name>
    <dbReference type="NCBI Taxonomy" id="267555"/>
    <lineage>
        <taxon>Eukaryota</taxon>
        <taxon>Viridiplantae</taxon>
        <taxon>Streptophyta</taxon>
        <taxon>Embryophyta</taxon>
        <taxon>Tracheophyta</taxon>
        <taxon>Spermatophyta</taxon>
        <taxon>Magnoliopsida</taxon>
        <taxon>eudicotyledons</taxon>
        <taxon>Gunneridae</taxon>
        <taxon>Pentapetalae</taxon>
        <taxon>asterids</taxon>
        <taxon>lamiids</taxon>
        <taxon>Solanales</taxon>
        <taxon>Convolvulaceae</taxon>
        <taxon>Cuscuteae</taxon>
        <taxon>Cuscuta</taxon>
        <taxon>Cuscuta subgen. Grammica</taxon>
        <taxon>Cuscuta sect. Cleistogrammica</taxon>
    </lineage>
</organism>
<evidence type="ECO:0000256" key="7">
    <source>
        <dbReference type="ARBA" id="ARBA00023294"/>
    </source>
</evidence>
<evidence type="ECO:0000256" key="6">
    <source>
        <dbReference type="ARBA" id="ARBA00023136"/>
    </source>
</evidence>
<accession>A0A328E8D6</accession>
<comment type="subcellular location">
    <subcellularLocation>
        <location evidence="1">Membrane</location>
        <topology evidence="1">Multi-pass membrane protein</topology>
    </subcellularLocation>
</comment>
<sequence length="449" mass="49552">MIGWDDVYKVVATMAPLYVAMVLGYGSIRWWNMFKPDHCDVINRFNCFFVIPFFNFHFISQVHPYRMNYSFLASDIVTKSVVIVALALWANFAKSGSLDWSLTTFSLSSMNNTLVVGVPLMQAMYGPLGYDILLQAAAIQLSLWLTFLLFGCEFRRTRLIQMSSLLNNNTTTKAAENTNNNNHNNGGVSSIEMDIVGLERGYNPAAAVAAGNSPSLKPLIKAVFIKLSKNPNSYACFLGLVWALISNRATVLDIPKRVLCFHCRRRHKKNESSDSNSRRKKGLDSRTAELPKSLPIAEHPKKGRLRHAAGHPPPPSKWNFHMPYILEDSILIMSKAGSGVAMFTTGLFMASQEKIISCGPVLTVYGLVLRFVVGPATTAMGAALLRLHGEVFKIATVQAALPQAVTSFVYAKEYGIHADVLSTSIIIGTFVSLPVLIGFYAVLDLLYPS</sequence>
<evidence type="ECO:0000256" key="2">
    <source>
        <dbReference type="ARBA" id="ARBA00009177"/>
    </source>
</evidence>
<dbReference type="InterPro" id="IPR051107">
    <property type="entry name" value="Auxin_Efflux_Carrier"/>
</dbReference>
<name>A0A328E8D6_9ASTE</name>
<keyword evidence="11" id="KW-1185">Reference proteome</keyword>
<keyword evidence="6 9" id="KW-0472">Membrane</keyword>
<dbReference type="InterPro" id="IPR004776">
    <property type="entry name" value="Mem_transp_PIN-like"/>
</dbReference>
<dbReference type="PANTHER" id="PTHR31752">
    <property type="entry name" value="AUXIN EFFLUX CARRIER COMPONENT 1B-RELATED"/>
    <property type="match status" value="1"/>
</dbReference>
<evidence type="ECO:0000256" key="1">
    <source>
        <dbReference type="ARBA" id="ARBA00004141"/>
    </source>
</evidence>
<evidence type="ECO:0000256" key="8">
    <source>
        <dbReference type="SAM" id="MobiDB-lite"/>
    </source>
</evidence>
<evidence type="ECO:0000313" key="10">
    <source>
        <dbReference type="EMBL" id="RAL53830.1"/>
    </source>
</evidence>
<dbReference type="GO" id="GO:0005886">
    <property type="term" value="C:plasma membrane"/>
    <property type="evidence" value="ECO:0007669"/>
    <property type="project" value="TreeGrafter"/>
</dbReference>
<dbReference type="GO" id="GO:0009734">
    <property type="term" value="P:auxin-activated signaling pathway"/>
    <property type="evidence" value="ECO:0007669"/>
    <property type="project" value="UniProtKB-KW"/>
</dbReference>
<evidence type="ECO:0000256" key="9">
    <source>
        <dbReference type="SAM" id="Phobius"/>
    </source>
</evidence>
<feature type="region of interest" description="Disordered" evidence="8">
    <location>
        <begin position="269"/>
        <end position="296"/>
    </location>
</feature>
<feature type="transmembrane region" description="Helical" evidence="9">
    <location>
        <begin position="132"/>
        <end position="152"/>
    </location>
</feature>
<keyword evidence="4 9" id="KW-0812">Transmembrane</keyword>
<dbReference type="Proteomes" id="UP000249390">
    <property type="component" value="Unassembled WGS sequence"/>
</dbReference>
<dbReference type="AlphaFoldDB" id="A0A328E8D6"/>
<gene>
    <name evidence="10" type="ORF">DM860_004301</name>
</gene>
<feature type="transmembrane region" description="Helical" evidence="9">
    <location>
        <begin position="71"/>
        <end position="92"/>
    </location>
</feature>
<evidence type="ECO:0000256" key="4">
    <source>
        <dbReference type="ARBA" id="ARBA00022692"/>
    </source>
</evidence>
<evidence type="ECO:0000256" key="3">
    <source>
        <dbReference type="ARBA" id="ARBA00022448"/>
    </source>
</evidence>
<evidence type="ECO:0000313" key="11">
    <source>
        <dbReference type="Proteomes" id="UP000249390"/>
    </source>
</evidence>
<feature type="transmembrane region" description="Helical" evidence="9">
    <location>
        <begin position="420"/>
        <end position="443"/>
    </location>
</feature>
<dbReference type="EMBL" id="NQVE01000015">
    <property type="protein sequence ID" value="RAL53830.1"/>
    <property type="molecule type" value="Genomic_DNA"/>
</dbReference>
<feature type="transmembrane region" description="Helical" evidence="9">
    <location>
        <begin position="41"/>
        <end position="59"/>
    </location>
</feature>
<keyword evidence="3" id="KW-0813">Transport</keyword>
<comment type="similarity">
    <text evidence="2">Belongs to the auxin efflux carrier (TC 2.A.69.1) family.</text>
</comment>